<name>A0A107ENG5_9BURK</name>
<dbReference type="OrthoDB" id="9034706at2"/>
<keyword evidence="1" id="KW-0472">Membrane</keyword>
<evidence type="ECO:0000313" key="2">
    <source>
        <dbReference type="EMBL" id="KWD96362.1"/>
    </source>
</evidence>
<proteinExistence type="predicted"/>
<reference evidence="2 3" key="1">
    <citation type="submission" date="2015-11" db="EMBL/GenBank/DDBJ databases">
        <title>Expanding the genomic diversity of Burkholderia species for the development of highly accurate diagnostics.</title>
        <authorList>
            <person name="Sahl J."/>
            <person name="Keim P."/>
            <person name="Wagner D."/>
        </authorList>
    </citation>
    <scope>NUCLEOTIDE SEQUENCE [LARGE SCALE GENOMIC DNA]</scope>
    <source>
        <strain evidence="2 3">MSMB2167WGS</strain>
    </source>
</reference>
<gene>
    <name evidence="2" type="ORF">WL73_23200</name>
</gene>
<keyword evidence="1" id="KW-1133">Transmembrane helix</keyword>
<dbReference type="AlphaFoldDB" id="A0A107ENG5"/>
<dbReference type="RefSeq" id="WP_060326583.1">
    <property type="nucleotide sequence ID" value="NZ_LPIU01000025.1"/>
</dbReference>
<feature type="transmembrane region" description="Helical" evidence="1">
    <location>
        <begin position="21"/>
        <end position="43"/>
    </location>
</feature>
<evidence type="ECO:0008006" key="4">
    <source>
        <dbReference type="Google" id="ProtNLM"/>
    </source>
</evidence>
<dbReference type="EMBL" id="LPIX01000092">
    <property type="protein sequence ID" value="KWD96362.1"/>
    <property type="molecule type" value="Genomic_DNA"/>
</dbReference>
<dbReference type="Proteomes" id="UP000062998">
    <property type="component" value="Unassembled WGS sequence"/>
</dbReference>
<sequence>MTHHPLRQRTRILDGQALRRNLLRIGIVASGIAVAAPSVGAALDFRSVATVDAPTLKLSDVADLTPLPEPLRQRAADLIVLALAPEATRVRVDARRLADAARRGMPMLAPWLADVQAANIAIYRGHGSDAVEPAPHACAEVLMNLPAATAPSADQLRPAPCLGSGARQAWRYDPDSRVARAARDMTAGEIVLLPAASRLATIRRGKHVSQIVRVGAVTIVQSGTALTDAGPDRTAAVLTGNAGTQEWRSPIDDQGF</sequence>
<protein>
    <recommendedName>
        <fullName evidence="4">Flagella basal body P-ring formation protein FlgA C-terminal domain-containing protein</fullName>
    </recommendedName>
</protein>
<accession>A0A107ENG5</accession>
<evidence type="ECO:0000313" key="3">
    <source>
        <dbReference type="Proteomes" id="UP000062998"/>
    </source>
</evidence>
<organism evidence="2 3">
    <name type="scientific">Burkholderia ubonensis</name>
    <dbReference type="NCBI Taxonomy" id="101571"/>
    <lineage>
        <taxon>Bacteria</taxon>
        <taxon>Pseudomonadati</taxon>
        <taxon>Pseudomonadota</taxon>
        <taxon>Betaproteobacteria</taxon>
        <taxon>Burkholderiales</taxon>
        <taxon>Burkholderiaceae</taxon>
        <taxon>Burkholderia</taxon>
        <taxon>Burkholderia cepacia complex</taxon>
    </lineage>
</organism>
<comment type="caution">
    <text evidence="2">The sequence shown here is derived from an EMBL/GenBank/DDBJ whole genome shotgun (WGS) entry which is preliminary data.</text>
</comment>
<evidence type="ECO:0000256" key="1">
    <source>
        <dbReference type="SAM" id="Phobius"/>
    </source>
</evidence>
<keyword evidence="1" id="KW-0812">Transmembrane</keyword>